<reference evidence="4" key="2">
    <citation type="submission" date="2021-10" db="EMBL/GenBank/DDBJ databases">
        <title>Genome of Winogradskyella sp. E313.</title>
        <authorList>
            <person name="Zhou Y."/>
        </authorList>
    </citation>
    <scope>NUCLEOTIDE SEQUENCE</scope>
    <source>
        <strain evidence="4">E313</strain>
    </source>
</reference>
<dbReference type="RefSeq" id="WP_227476918.1">
    <property type="nucleotide sequence ID" value="NZ_JAFMPT010000008.1"/>
</dbReference>
<dbReference type="Pfam" id="PF00005">
    <property type="entry name" value="ABC_tran"/>
    <property type="match status" value="1"/>
</dbReference>
<evidence type="ECO:0000313" key="4">
    <source>
        <dbReference type="EMBL" id="MCC1484471.1"/>
    </source>
</evidence>
<dbReference type="InterPro" id="IPR027417">
    <property type="entry name" value="P-loop_NTPase"/>
</dbReference>
<dbReference type="EMBL" id="JAFMPT010000008">
    <property type="protein sequence ID" value="MCC1484471.1"/>
    <property type="molecule type" value="Genomic_DNA"/>
</dbReference>
<reference evidence="4" key="1">
    <citation type="submission" date="2021-03" db="EMBL/GenBank/DDBJ databases">
        <authorList>
            <person name="Ping X."/>
        </authorList>
    </citation>
    <scope>NUCLEOTIDE SEQUENCE</scope>
    <source>
        <strain evidence="4">E313</strain>
    </source>
</reference>
<name>A0ABS8EMP4_9FLAO</name>
<dbReference type="InterPro" id="IPR003439">
    <property type="entry name" value="ABC_transporter-like_ATP-bd"/>
</dbReference>
<dbReference type="SUPFAM" id="SSF52540">
    <property type="entry name" value="P-loop containing nucleoside triphosphate hydrolases"/>
    <property type="match status" value="1"/>
</dbReference>
<comment type="caution">
    <text evidence="4">The sequence shown here is derived from an EMBL/GenBank/DDBJ whole genome shotgun (WGS) entry which is preliminary data.</text>
</comment>
<dbReference type="PROSITE" id="PS50893">
    <property type="entry name" value="ABC_TRANSPORTER_2"/>
    <property type="match status" value="1"/>
</dbReference>
<keyword evidence="2 4" id="KW-0067">ATP-binding</keyword>
<dbReference type="GO" id="GO:0005524">
    <property type="term" value="F:ATP binding"/>
    <property type="evidence" value="ECO:0007669"/>
    <property type="project" value="UniProtKB-KW"/>
</dbReference>
<dbReference type="PANTHER" id="PTHR43158:SF2">
    <property type="entry name" value="SKFA PEPTIDE EXPORT ATP-BINDING PROTEIN SKFE"/>
    <property type="match status" value="1"/>
</dbReference>
<dbReference type="Proteomes" id="UP000778797">
    <property type="component" value="Unassembled WGS sequence"/>
</dbReference>
<keyword evidence="1" id="KW-0547">Nucleotide-binding</keyword>
<sequence length="220" mass="25339">MIFELDNVELYFKSKRILNGIYLKAETGMVTGILGSNGCGKSCLLNIAFGNLKAKYQLIRLDSKPIIKPLYNTGLVKFLPQHHFIPNGMKLKKAFQLFQLNWKDFISKFEIFTGFENQKFINLSGGERRLIETYIILKSESKIVLLDEPFSHLAPLHIESIKQLIIEEKQHKAIIISDHMYRHIIDLSDAIYLLKNSTTKLIDNIKELEDYKYLSVGSLS</sequence>
<proteinExistence type="predicted"/>
<dbReference type="PANTHER" id="PTHR43158">
    <property type="entry name" value="SKFA PEPTIDE EXPORT ATP-BINDING PROTEIN SKFE"/>
    <property type="match status" value="1"/>
</dbReference>
<feature type="domain" description="ABC transporter" evidence="3">
    <location>
        <begin position="3"/>
        <end position="219"/>
    </location>
</feature>
<keyword evidence="5" id="KW-1185">Reference proteome</keyword>
<gene>
    <name evidence="4" type="ORF">J1C55_07730</name>
</gene>
<evidence type="ECO:0000256" key="1">
    <source>
        <dbReference type="ARBA" id="ARBA00022741"/>
    </source>
</evidence>
<evidence type="ECO:0000256" key="2">
    <source>
        <dbReference type="ARBA" id="ARBA00022840"/>
    </source>
</evidence>
<accession>A0ABS8EMP4</accession>
<protein>
    <submittedName>
        <fullName evidence="4">ABC transporter ATP-binding protein</fullName>
    </submittedName>
</protein>
<organism evidence="4 5">
    <name type="scientific">Winogradskyella immobilis</name>
    <dbReference type="NCBI Taxonomy" id="2816852"/>
    <lineage>
        <taxon>Bacteria</taxon>
        <taxon>Pseudomonadati</taxon>
        <taxon>Bacteroidota</taxon>
        <taxon>Flavobacteriia</taxon>
        <taxon>Flavobacteriales</taxon>
        <taxon>Flavobacteriaceae</taxon>
        <taxon>Winogradskyella</taxon>
    </lineage>
</organism>
<evidence type="ECO:0000259" key="3">
    <source>
        <dbReference type="PROSITE" id="PS50893"/>
    </source>
</evidence>
<dbReference type="Gene3D" id="3.40.50.300">
    <property type="entry name" value="P-loop containing nucleotide triphosphate hydrolases"/>
    <property type="match status" value="1"/>
</dbReference>
<evidence type="ECO:0000313" key="5">
    <source>
        <dbReference type="Proteomes" id="UP000778797"/>
    </source>
</evidence>